<evidence type="ECO:0000259" key="1">
    <source>
        <dbReference type="Pfam" id="PF00534"/>
    </source>
</evidence>
<accession>A0A922T9I9</accession>
<dbReference type="InterPro" id="IPR001296">
    <property type="entry name" value="Glyco_trans_1"/>
</dbReference>
<evidence type="ECO:0000313" key="3">
    <source>
        <dbReference type="EMBL" id="KEQ02850.1"/>
    </source>
</evidence>
<feature type="domain" description="Glycosyltransferase subfamily 4-like N-terminal" evidence="2">
    <location>
        <begin position="13"/>
        <end position="176"/>
    </location>
</feature>
<gene>
    <name evidence="3" type="ORF">GV68_19760</name>
</gene>
<dbReference type="Proteomes" id="UP000052167">
    <property type="component" value="Unassembled WGS sequence"/>
</dbReference>
<keyword evidence="3" id="KW-0808">Transferase</keyword>
<keyword evidence="4" id="KW-1185">Reference proteome</keyword>
<dbReference type="Pfam" id="PF13439">
    <property type="entry name" value="Glyco_transf_4"/>
    <property type="match status" value="1"/>
</dbReference>
<name>A0A922T9I9_9HYPH</name>
<sequence>MRVLFHVPGLGGGGAERVVVLLANEMVRRGLEVVLLVWNKDGPNLAMLNPTVRLISFDSPMDRGGFGKLGTFQNLLRTVRVVYRLRPDAVFSALDFANSLIALALFCARSKAAFFPSYHSASALKAEGTAYSIPLLDRLTAARATKAISVSTGVARDLVDRGFRRPKVMTIHNPVPAQARQRPEPYPWELELARMGNGPVIAALGRLVEVKDHATLLEAFHALDRNLDCRLAIFGDGPLEASLREHADRLGISGRVLFTGYVNDPGACYAAADLVVSTSRSEGFGNVLVEALAAGLPIVSTDAPHGPREILADGEFGSLVPVGDAQAIAKALHLALISAKTTERLMGRARAFSVERIGDQYEALLKDHCQTSA</sequence>
<dbReference type="EMBL" id="JOKJ01000042">
    <property type="protein sequence ID" value="KEQ02850.1"/>
    <property type="molecule type" value="Genomic_DNA"/>
</dbReference>
<dbReference type="AlphaFoldDB" id="A0A922T9I9"/>
<dbReference type="PANTHER" id="PTHR12526">
    <property type="entry name" value="GLYCOSYLTRANSFERASE"/>
    <property type="match status" value="1"/>
</dbReference>
<proteinExistence type="predicted"/>
<organism evidence="3 4">
    <name type="scientific">Pseudorhizobium pelagicum</name>
    <dbReference type="NCBI Taxonomy" id="1509405"/>
    <lineage>
        <taxon>Bacteria</taxon>
        <taxon>Pseudomonadati</taxon>
        <taxon>Pseudomonadota</taxon>
        <taxon>Alphaproteobacteria</taxon>
        <taxon>Hyphomicrobiales</taxon>
        <taxon>Rhizobiaceae</taxon>
        <taxon>Rhizobium/Agrobacterium group</taxon>
        <taxon>Pseudorhizobium</taxon>
    </lineage>
</organism>
<dbReference type="Pfam" id="PF00534">
    <property type="entry name" value="Glycos_transf_1"/>
    <property type="match status" value="1"/>
</dbReference>
<dbReference type="Gene3D" id="3.40.50.2000">
    <property type="entry name" value="Glycogen Phosphorylase B"/>
    <property type="match status" value="2"/>
</dbReference>
<evidence type="ECO:0000313" key="4">
    <source>
        <dbReference type="Proteomes" id="UP000052167"/>
    </source>
</evidence>
<dbReference type="GO" id="GO:0016757">
    <property type="term" value="F:glycosyltransferase activity"/>
    <property type="evidence" value="ECO:0007669"/>
    <property type="project" value="InterPro"/>
</dbReference>
<comment type="caution">
    <text evidence="3">The sequence shown here is derived from an EMBL/GenBank/DDBJ whole genome shotgun (WGS) entry which is preliminary data.</text>
</comment>
<dbReference type="SUPFAM" id="SSF53756">
    <property type="entry name" value="UDP-Glycosyltransferase/glycogen phosphorylase"/>
    <property type="match status" value="1"/>
</dbReference>
<feature type="domain" description="Glycosyl transferase family 1" evidence="1">
    <location>
        <begin position="196"/>
        <end position="350"/>
    </location>
</feature>
<reference evidence="3 4" key="1">
    <citation type="submission" date="2014-06" db="EMBL/GenBank/DDBJ databases">
        <title>Rhizobium pelagicum/R2-400B4.</title>
        <authorList>
            <person name="Kimes N.E."/>
            <person name="Lopez-Perez M."/>
        </authorList>
    </citation>
    <scope>NUCLEOTIDE SEQUENCE [LARGE SCALE GENOMIC DNA]</scope>
    <source>
        <strain evidence="3 4">R2-400B4</strain>
    </source>
</reference>
<dbReference type="CDD" id="cd03811">
    <property type="entry name" value="GT4_GT28_WabH-like"/>
    <property type="match status" value="1"/>
</dbReference>
<dbReference type="InterPro" id="IPR028098">
    <property type="entry name" value="Glyco_trans_4-like_N"/>
</dbReference>
<protein>
    <submittedName>
        <fullName evidence="3">Glycosyl transferase family 1</fullName>
    </submittedName>
</protein>
<evidence type="ECO:0000259" key="2">
    <source>
        <dbReference type="Pfam" id="PF13439"/>
    </source>
</evidence>